<name>A0A8X6QHP4_NEPPI</name>
<accession>A0A8X6QHP4</accession>
<organism evidence="1 2">
    <name type="scientific">Nephila pilipes</name>
    <name type="common">Giant wood spider</name>
    <name type="synonym">Nephila maculata</name>
    <dbReference type="NCBI Taxonomy" id="299642"/>
    <lineage>
        <taxon>Eukaryota</taxon>
        <taxon>Metazoa</taxon>
        <taxon>Ecdysozoa</taxon>
        <taxon>Arthropoda</taxon>
        <taxon>Chelicerata</taxon>
        <taxon>Arachnida</taxon>
        <taxon>Araneae</taxon>
        <taxon>Araneomorphae</taxon>
        <taxon>Entelegynae</taxon>
        <taxon>Araneoidea</taxon>
        <taxon>Nephilidae</taxon>
        <taxon>Nephila</taxon>
    </lineage>
</organism>
<reference evidence="1" key="1">
    <citation type="submission" date="2020-08" db="EMBL/GenBank/DDBJ databases">
        <title>Multicomponent nature underlies the extraordinary mechanical properties of spider dragline silk.</title>
        <authorList>
            <person name="Kono N."/>
            <person name="Nakamura H."/>
            <person name="Mori M."/>
            <person name="Yoshida Y."/>
            <person name="Ohtoshi R."/>
            <person name="Malay A.D."/>
            <person name="Moran D.A.P."/>
            <person name="Tomita M."/>
            <person name="Numata K."/>
            <person name="Arakawa K."/>
        </authorList>
    </citation>
    <scope>NUCLEOTIDE SEQUENCE</scope>
</reference>
<dbReference type="Proteomes" id="UP000887013">
    <property type="component" value="Unassembled WGS sequence"/>
</dbReference>
<dbReference type="OrthoDB" id="1878647at2759"/>
<keyword evidence="2" id="KW-1185">Reference proteome</keyword>
<protein>
    <submittedName>
        <fullName evidence="1">Uncharacterized protein</fullName>
    </submittedName>
</protein>
<evidence type="ECO:0000313" key="2">
    <source>
        <dbReference type="Proteomes" id="UP000887013"/>
    </source>
</evidence>
<sequence>MSSSEKFKMNEGDWICSDSQSYKLKHNEPHSTISTTLSLWIL</sequence>
<dbReference type="AlphaFoldDB" id="A0A8X6QHP4"/>
<evidence type="ECO:0000313" key="1">
    <source>
        <dbReference type="EMBL" id="GFU25883.1"/>
    </source>
</evidence>
<dbReference type="EMBL" id="BMAW01081720">
    <property type="protein sequence ID" value="GFU25883.1"/>
    <property type="molecule type" value="Genomic_DNA"/>
</dbReference>
<gene>
    <name evidence="1" type="ORF">NPIL_640551</name>
</gene>
<proteinExistence type="predicted"/>
<comment type="caution">
    <text evidence="1">The sequence shown here is derived from an EMBL/GenBank/DDBJ whole genome shotgun (WGS) entry which is preliminary data.</text>
</comment>
<feature type="non-terminal residue" evidence="1">
    <location>
        <position position="1"/>
    </location>
</feature>